<feature type="transmembrane region" description="Helical" evidence="2">
    <location>
        <begin position="48"/>
        <end position="67"/>
    </location>
</feature>
<name>A0A5C5WUH1_9BACT</name>
<evidence type="ECO:0000313" key="3">
    <source>
        <dbReference type="EMBL" id="TWT53643.1"/>
    </source>
</evidence>
<evidence type="ECO:0000313" key="4">
    <source>
        <dbReference type="Proteomes" id="UP000316598"/>
    </source>
</evidence>
<feature type="transmembrane region" description="Helical" evidence="2">
    <location>
        <begin position="21"/>
        <end position="42"/>
    </location>
</feature>
<evidence type="ECO:0000256" key="1">
    <source>
        <dbReference type="SAM" id="MobiDB-lite"/>
    </source>
</evidence>
<dbReference type="PANTHER" id="PTHR34351">
    <property type="entry name" value="SLR1927 PROTEIN-RELATED"/>
    <property type="match status" value="1"/>
</dbReference>
<feature type="region of interest" description="Disordered" evidence="1">
    <location>
        <begin position="395"/>
        <end position="420"/>
    </location>
</feature>
<organism evidence="3 4">
    <name type="scientific">Rubripirellula amarantea</name>
    <dbReference type="NCBI Taxonomy" id="2527999"/>
    <lineage>
        <taxon>Bacteria</taxon>
        <taxon>Pseudomonadati</taxon>
        <taxon>Planctomycetota</taxon>
        <taxon>Planctomycetia</taxon>
        <taxon>Pirellulales</taxon>
        <taxon>Pirellulaceae</taxon>
        <taxon>Rubripirellula</taxon>
    </lineage>
</organism>
<sequence length="420" mass="47214">MFRRFAKMVGRILWSPFWLIYTIRGSMTGASATLLLIAIISLNIVWGYPWLGMFSACVTMFVVGFLLNRLFRPQVDVDYVLPLYVHVGNEFTPTIHLTHRGSLATFDLHVAAEQKRRRFRKVVATNSPITIECSGPPIAMISGGERADTSMTMKSHVRGIHRLPKFQVVSSFPFNLFRWISRIHPKVKIAVAPRPISEDDRNGSRLTTDQLDRWTNRWLAGESFEYAGNRDYVMGMAVRRWDYRSWARLGRPIVREFQTPTLHVANIIVDAALDPSVSRSDADASFELMLRSVATAIENWQKQSINSRIYVTSESIDSFLANNDTGKCDPSLSFVQLAGATNVGGKVSDGRIVEAVEAIRGSRTLVFTTRQLDSVAIQQTGDIHVMRIDLKDHELADSETEGESDDSDRLQEALSTEVSA</sequence>
<dbReference type="AlphaFoldDB" id="A0A5C5WUH1"/>
<keyword evidence="4" id="KW-1185">Reference proteome</keyword>
<accession>A0A5C5WUH1</accession>
<evidence type="ECO:0000256" key="2">
    <source>
        <dbReference type="SAM" id="Phobius"/>
    </source>
</evidence>
<protein>
    <submittedName>
        <fullName evidence="3">Uncharacterized protein</fullName>
    </submittedName>
</protein>
<dbReference type="Proteomes" id="UP000316598">
    <property type="component" value="Unassembled WGS sequence"/>
</dbReference>
<keyword evidence="2" id="KW-0812">Transmembrane</keyword>
<feature type="compositionally biased region" description="Acidic residues" evidence="1">
    <location>
        <begin position="397"/>
        <end position="406"/>
    </location>
</feature>
<dbReference type="EMBL" id="SJPI01000001">
    <property type="protein sequence ID" value="TWT53643.1"/>
    <property type="molecule type" value="Genomic_DNA"/>
</dbReference>
<gene>
    <name evidence="3" type="ORF">Pla22_12730</name>
</gene>
<dbReference type="PANTHER" id="PTHR34351:SF1">
    <property type="entry name" value="SLR1927 PROTEIN"/>
    <property type="match status" value="1"/>
</dbReference>
<keyword evidence="2" id="KW-0472">Membrane</keyword>
<reference evidence="3 4" key="1">
    <citation type="submission" date="2019-02" db="EMBL/GenBank/DDBJ databases">
        <title>Deep-cultivation of Planctomycetes and their phenomic and genomic characterization uncovers novel biology.</title>
        <authorList>
            <person name="Wiegand S."/>
            <person name="Jogler M."/>
            <person name="Boedeker C."/>
            <person name="Pinto D."/>
            <person name="Vollmers J."/>
            <person name="Rivas-Marin E."/>
            <person name="Kohn T."/>
            <person name="Peeters S.H."/>
            <person name="Heuer A."/>
            <person name="Rast P."/>
            <person name="Oberbeckmann S."/>
            <person name="Bunk B."/>
            <person name="Jeske O."/>
            <person name="Meyerdierks A."/>
            <person name="Storesund J.E."/>
            <person name="Kallscheuer N."/>
            <person name="Luecker S."/>
            <person name="Lage O.M."/>
            <person name="Pohl T."/>
            <person name="Merkel B.J."/>
            <person name="Hornburger P."/>
            <person name="Mueller R.-W."/>
            <person name="Bruemmer F."/>
            <person name="Labrenz M."/>
            <person name="Spormann A.M."/>
            <person name="Op Den Camp H."/>
            <person name="Overmann J."/>
            <person name="Amann R."/>
            <person name="Jetten M.S.M."/>
            <person name="Mascher T."/>
            <person name="Medema M.H."/>
            <person name="Devos D.P."/>
            <person name="Kaster A.-K."/>
            <person name="Ovreas L."/>
            <person name="Rohde M."/>
            <person name="Galperin M.Y."/>
            <person name="Jogler C."/>
        </authorList>
    </citation>
    <scope>NUCLEOTIDE SEQUENCE [LARGE SCALE GENOMIC DNA]</scope>
    <source>
        <strain evidence="3 4">Pla22</strain>
    </source>
</reference>
<dbReference type="RefSeq" id="WP_165440539.1">
    <property type="nucleotide sequence ID" value="NZ_SJPI01000001.1"/>
</dbReference>
<keyword evidence="2" id="KW-1133">Transmembrane helix</keyword>
<proteinExistence type="predicted"/>
<comment type="caution">
    <text evidence="3">The sequence shown here is derived from an EMBL/GenBank/DDBJ whole genome shotgun (WGS) entry which is preliminary data.</text>
</comment>